<dbReference type="AlphaFoldDB" id="A0A8H3LV59"/>
<proteinExistence type="predicted"/>
<organism evidence="2 3">
    <name type="scientific">Rhizophagus clarus</name>
    <dbReference type="NCBI Taxonomy" id="94130"/>
    <lineage>
        <taxon>Eukaryota</taxon>
        <taxon>Fungi</taxon>
        <taxon>Fungi incertae sedis</taxon>
        <taxon>Mucoromycota</taxon>
        <taxon>Glomeromycotina</taxon>
        <taxon>Glomeromycetes</taxon>
        <taxon>Glomerales</taxon>
        <taxon>Glomeraceae</taxon>
        <taxon>Rhizophagus</taxon>
    </lineage>
</organism>
<gene>
    <name evidence="2" type="ORF">RCL2_001864400</name>
</gene>
<reference evidence="2" key="1">
    <citation type="submission" date="2019-10" db="EMBL/GenBank/DDBJ databases">
        <title>Conservation and host-specific expression of non-tandemly repeated heterogenous ribosome RNA gene in arbuscular mycorrhizal fungi.</title>
        <authorList>
            <person name="Maeda T."/>
            <person name="Kobayashi Y."/>
            <person name="Nakagawa T."/>
            <person name="Ezawa T."/>
            <person name="Yamaguchi K."/>
            <person name="Bino T."/>
            <person name="Nishimoto Y."/>
            <person name="Shigenobu S."/>
            <person name="Kawaguchi M."/>
        </authorList>
    </citation>
    <scope>NUCLEOTIDE SEQUENCE</scope>
    <source>
        <strain evidence="2">HR1</strain>
    </source>
</reference>
<evidence type="ECO:0008006" key="4">
    <source>
        <dbReference type="Google" id="ProtNLM"/>
    </source>
</evidence>
<sequence length="113" mass="12745">MKFNILMLLCANLTAIALSQQIVTKIQSSTTFLFWAFNGEQLTIVDRNNEDPTQRWIITKQFLEFPVFICSSQNPNACATPVEGIFEEGKVIAFLGSPQGPTLRQEWVIHKVA</sequence>
<keyword evidence="1" id="KW-0732">Signal</keyword>
<accession>A0A8H3LV59</accession>
<feature type="signal peptide" evidence="1">
    <location>
        <begin position="1"/>
        <end position="19"/>
    </location>
</feature>
<dbReference type="EMBL" id="BLAL01000208">
    <property type="protein sequence ID" value="GES91843.1"/>
    <property type="molecule type" value="Genomic_DNA"/>
</dbReference>
<evidence type="ECO:0000313" key="3">
    <source>
        <dbReference type="Proteomes" id="UP000615446"/>
    </source>
</evidence>
<evidence type="ECO:0000313" key="2">
    <source>
        <dbReference type="EMBL" id="GES91843.1"/>
    </source>
</evidence>
<evidence type="ECO:0000256" key="1">
    <source>
        <dbReference type="SAM" id="SignalP"/>
    </source>
</evidence>
<comment type="caution">
    <text evidence="2">The sequence shown here is derived from an EMBL/GenBank/DDBJ whole genome shotgun (WGS) entry which is preliminary data.</text>
</comment>
<dbReference type="Proteomes" id="UP000615446">
    <property type="component" value="Unassembled WGS sequence"/>
</dbReference>
<name>A0A8H3LV59_9GLOM</name>
<dbReference type="OrthoDB" id="2325115at2759"/>
<feature type="chain" id="PRO_5034678683" description="Ricin B lectin domain-containing protein" evidence="1">
    <location>
        <begin position="20"/>
        <end position="113"/>
    </location>
</feature>
<protein>
    <recommendedName>
        <fullName evidence="4">Ricin B lectin domain-containing protein</fullName>
    </recommendedName>
</protein>